<sequence length="104" mass="10685">MRTGGASLEPKPTDGEPASHMAQTHAANPPAPYSKMTAVCPNGDPALDDPGPPAGGHNLGPSLQSVGPSLGCEAPGNRRYARWSRQDSLDVATDEEEAGAPRRG</sequence>
<protein>
    <submittedName>
        <fullName evidence="2">Uncharacterized protein</fullName>
    </submittedName>
</protein>
<feature type="region of interest" description="Disordered" evidence="1">
    <location>
        <begin position="1"/>
        <end position="104"/>
    </location>
</feature>
<evidence type="ECO:0000313" key="2">
    <source>
        <dbReference type="EMBL" id="KAG5841292.1"/>
    </source>
</evidence>
<reference evidence="2" key="1">
    <citation type="submission" date="2021-01" db="EMBL/GenBank/DDBJ databases">
        <title>A chromosome-scale assembly of European eel, Anguilla anguilla.</title>
        <authorList>
            <person name="Henkel C."/>
            <person name="Jong-Raadsen S.A."/>
            <person name="Dufour S."/>
            <person name="Weltzien F.-A."/>
            <person name="Palstra A.P."/>
            <person name="Pelster B."/>
            <person name="Spaink H.P."/>
            <person name="Van Den Thillart G.E."/>
            <person name="Jansen H."/>
            <person name="Zahm M."/>
            <person name="Klopp C."/>
            <person name="Cedric C."/>
            <person name="Louis A."/>
            <person name="Berthelot C."/>
            <person name="Parey E."/>
            <person name="Roest Crollius H."/>
            <person name="Montfort J."/>
            <person name="Robinson-Rechavi M."/>
            <person name="Bucao C."/>
            <person name="Bouchez O."/>
            <person name="Gislard M."/>
            <person name="Lluch J."/>
            <person name="Milhes M."/>
            <person name="Lampietro C."/>
            <person name="Lopez Roques C."/>
            <person name="Donnadieu C."/>
            <person name="Braasch I."/>
            <person name="Desvignes T."/>
            <person name="Postlethwait J."/>
            <person name="Bobe J."/>
            <person name="Guiguen Y."/>
            <person name="Dirks R."/>
        </authorList>
    </citation>
    <scope>NUCLEOTIDE SEQUENCE</scope>
    <source>
        <strain evidence="2">Tag_6206</strain>
        <tissue evidence="2">Liver</tissue>
    </source>
</reference>
<accession>A0A9D3M2C5</accession>
<dbReference type="AlphaFoldDB" id="A0A9D3M2C5"/>
<organism evidence="2 3">
    <name type="scientific">Anguilla anguilla</name>
    <name type="common">European freshwater eel</name>
    <name type="synonym">Muraena anguilla</name>
    <dbReference type="NCBI Taxonomy" id="7936"/>
    <lineage>
        <taxon>Eukaryota</taxon>
        <taxon>Metazoa</taxon>
        <taxon>Chordata</taxon>
        <taxon>Craniata</taxon>
        <taxon>Vertebrata</taxon>
        <taxon>Euteleostomi</taxon>
        <taxon>Actinopterygii</taxon>
        <taxon>Neopterygii</taxon>
        <taxon>Teleostei</taxon>
        <taxon>Anguilliformes</taxon>
        <taxon>Anguillidae</taxon>
        <taxon>Anguilla</taxon>
    </lineage>
</organism>
<evidence type="ECO:0000313" key="3">
    <source>
        <dbReference type="Proteomes" id="UP001044222"/>
    </source>
</evidence>
<dbReference type="EMBL" id="JAFIRN010000010">
    <property type="protein sequence ID" value="KAG5841292.1"/>
    <property type="molecule type" value="Genomic_DNA"/>
</dbReference>
<evidence type="ECO:0000256" key="1">
    <source>
        <dbReference type="SAM" id="MobiDB-lite"/>
    </source>
</evidence>
<comment type="caution">
    <text evidence="2">The sequence shown here is derived from an EMBL/GenBank/DDBJ whole genome shotgun (WGS) entry which is preliminary data.</text>
</comment>
<name>A0A9D3M2C5_ANGAN</name>
<gene>
    <name evidence="2" type="ORF">ANANG_G00198010</name>
</gene>
<dbReference type="Proteomes" id="UP001044222">
    <property type="component" value="Chromosome 10"/>
</dbReference>
<proteinExistence type="predicted"/>
<keyword evidence="3" id="KW-1185">Reference proteome</keyword>